<dbReference type="EMBL" id="CP022983">
    <property type="protein sequence ID" value="ASV69822.1"/>
    <property type="molecule type" value="Genomic_DNA"/>
</dbReference>
<gene>
    <name evidence="1" type="ORF">CKF48_22430</name>
</gene>
<reference evidence="1 2" key="1">
    <citation type="submission" date="2017-08" db="EMBL/GenBank/DDBJ databases">
        <title>Complete Genome Sequence of Bacillus kochii Oregon-R-modENCODE STRAIN BDGP4, isolated from Drosophila melanogaster gut.</title>
        <authorList>
            <person name="Wan K.H."/>
            <person name="Yu C."/>
            <person name="Park S."/>
            <person name="Hammonds A.S."/>
            <person name="Booth B.W."/>
            <person name="Celniker S.E."/>
        </authorList>
    </citation>
    <scope>NUCLEOTIDE SEQUENCE [LARGE SCALE GENOMIC DNA]</scope>
    <source>
        <strain evidence="1 2">BDGP4</strain>
    </source>
</reference>
<proteinExistence type="predicted"/>
<dbReference type="RefSeq" id="WP_095373386.1">
    <property type="nucleotide sequence ID" value="NZ_CP022983.1"/>
</dbReference>
<dbReference type="KEGG" id="bko:CKF48_22430"/>
<evidence type="ECO:0000313" key="1">
    <source>
        <dbReference type="EMBL" id="ASV69822.1"/>
    </source>
</evidence>
<accession>A0A248TNT4</accession>
<sequence>MSRGVSNFASTLEEECTNYIGRTVTVVSNFTSQTGILLRVEDGSLVIARVVSGYLSTETDEIIIPLCNVSYMELSGVY</sequence>
<dbReference type="Proteomes" id="UP000215137">
    <property type="component" value="Chromosome"/>
</dbReference>
<dbReference type="AlphaFoldDB" id="A0A248TNT4"/>
<evidence type="ECO:0000313" key="2">
    <source>
        <dbReference type="Proteomes" id="UP000215137"/>
    </source>
</evidence>
<organism evidence="1 2">
    <name type="scientific">Cytobacillus kochii</name>
    <dbReference type="NCBI Taxonomy" id="859143"/>
    <lineage>
        <taxon>Bacteria</taxon>
        <taxon>Bacillati</taxon>
        <taxon>Bacillota</taxon>
        <taxon>Bacilli</taxon>
        <taxon>Bacillales</taxon>
        <taxon>Bacillaceae</taxon>
        <taxon>Cytobacillus</taxon>
    </lineage>
</organism>
<name>A0A248TNT4_9BACI</name>
<keyword evidence="2" id="KW-1185">Reference proteome</keyword>
<protein>
    <submittedName>
        <fullName evidence="1">Uncharacterized protein</fullName>
    </submittedName>
</protein>